<gene>
    <name evidence="2" type="ORF">HF200_08870</name>
</gene>
<evidence type="ECO:0000256" key="1">
    <source>
        <dbReference type="SAM" id="MobiDB-lite"/>
    </source>
</evidence>
<dbReference type="Proteomes" id="UP000744032">
    <property type="component" value="Unassembled WGS sequence"/>
</dbReference>
<reference evidence="2 3" key="1">
    <citation type="submission" date="2020-04" db="EMBL/GenBank/DDBJ databases">
        <title>Genome sequence of Streptomyces galbus strain I339.</title>
        <authorList>
            <person name="Silva E.A.N."/>
            <person name="Merces M."/>
            <person name="Castelo Branco A.P.O.T."/>
            <person name="Vasconcelos P.C."/>
            <person name="Costa N.P."/>
            <person name="Marinho G.C.S."/>
            <person name="Oliveira C.J.B."/>
            <person name="Araujo D."/>
            <person name="Rodrigues Junior V.S."/>
            <person name="Almeida R."/>
            <person name="Silva Filho U.R."/>
            <person name="Andrade A.S.A."/>
            <person name="Cibulski S.P."/>
        </authorList>
    </citation>
    <scope>NUCLEOTIDE SEQUENCE [LARGE SCALE GENOMIC DNA]</scope>
    <source>
        <strain evidence="2 3">I339</strain>
    </source>
</reference>
<organism evidence="2 3">
    <name type="scientific">Streptomyces galbus</name>
    <dbReference type="NCBI Taxonomy" id="33898"/>
    <lineage>
        <taxon>Bacteria</taxon>
        <taxon>Bacillati</taxon>
        <taxon>Actinomycetota</taxon>
        <taxon>Actinomycetes</taxon>
        <taxon>Kitasatosporales</taxon>
        <taxon>Streptomycetaceae</taxon>
        <taxon>Streptomyces</taxon>
    </lineage>
</organism>
<protein>
    <submittedName>
        <fullName evidence="2">Uncharacterized protein</fullName>
    </submittedName>
</protein>
<feature type="region of interest" description="Disordered" evidence="1">
    <location>
        <begin position="1"/>
        <end position="55"/>
    </location>
</feature>
<evidence type="ECO:0000313" key="3">
    <source>
        <dbReference type="Proteomes" id="UP000744032"/>
    </source>
</evidence>
<feature type="compositionally biased region" description="Basic and acidic residues" evidence="1">
    <location>
        <begin position="34"/>
        <end position="44"/>
    </location>
</feature>
<sequence>MTQLLGRLPAPVRMSLTQSASTLASTPSPRSLRSQREWGDKPSADEVAVLNRFEH</sequence>
<proteinExistence type="predicted"/>
<accession>A0ABX1IG30</accession>
<feature type="compositionally biased region" description="Low complexity" evidence="1">
    <location>
        <begin position="15"/>
        <end position="32"/>
    </location>
</feature>
<keyword evidence="3" id="KW-1185">Reference proteome</keyword>
<dbReference type="RefSeq" id="WP_168373055.1">
    <property type="nucleotide sequence ID" value="NZ_JAAXMD010000056.1"/>
</dbReference>
<dbReference type="EMBL" id="JAAXMD010000056">
    <property type="protein sequence ID" value="NKQ24559.1"/>
    <property type="molecule type" value="Genomic_DNA"/>
</dbReference>
<evidence type="ECO:0000313" key="2">
    <source>
        <dbReference type="EMBL" id="NKQ24559.1"/>
    </source>
</evidence>
<comment type="caution">
    <text evidence="2">The sequence shown here is derived from an EMBL/GenBank/DDBJ whole genome shotgun (WGS) entry which is preliminary data.</text>
</comment>
<name>A0ABX1IG30_STRGB</name>